<feature type="transmembrane region" description="Helical" evidence="6">
    <location>
        <begin position="85"/>
        <end position="101"/>
    </location>
</feature>
<protein>
    <recommendedName>
        <fullName evidence="7">Type II secretion system protein GspF domain-containing protein</fullName>
    </recommendedName>
</protein>
<keyword evidence="4 6" id="KW-1133">Transmembrane helix</keyword>
<evidence type="ECO:0000256" key="4">
    <source>
        <dbReference type="ARBA" id="ARBA00022989"/>
    </source>
</evidence>
<feature type="transmembrane region" description="Helical" evidence="6">
    <location>
        <begin position="282"/>
        <end position="299"/>
    </location>
</feature>
<feature type="domain" description="Type II secretion system protein GspF" evidence="7">
    <location>
        <begin position="142"/>
        <end position="250"/>
    </location>
</feature>
<evidence type="ECO:0000313" key="8">
    <source>
        <dbReference type="EMBL" id="NUU54854.1"/>
    </source>
</evidence>
<dbReference type="Proteomes" id="UP000577724">
    <property type="component" value="Unassembled WGS sequence"/>
</dbReference>
<dbReference type="RefSeq" id="WP_175381792.1">
    <property type="nucleotide sequence ID" value="NZ_CBCRYD010000039.1"/>
</dbReference>
<dbReference type="InterPro" id="IPR018076">
    <property type="entry name" value="T2SS_GspF_dom"/>
</dbReference>
<keyword evidence="2" id="KW-1003">Cell membrane</keyword>
<evidence type="ECO:0000256" key="6">
    <source>
        <dbReference type="SAM" id="Phobius"/>
    </source>
</evidence>
<accession>A0ABX2MLF3</accession>
<evidence type="ECO:0000256" key="3">
    <source>
        <dbReference type="ARBA" id="ARBA00022692"/>
    </source>
</evidence>
<dbReference type="PANTHER" id="PTHR35007">
    <property type="entry name" value="INTEGRAL MEMBRANE PROTEIN-RELATED"/>
    <property type="match status" value="1"/>
</dbReference>
<proteinExistence type="predicted"/>
<dbReference type="PANTHER" id="PTHR35007:SF1">
    <property type="entry name" value="PILUS ASSEMBLY PROTEIN"/>
    <property type="match status" value="1"/>
</dbReference>
<dbReference type="EMBL" id="JABMCC010000107">
    <property type="protein sequence ID" value="NUU54854.1"/>
    <property type="molecule type" value="Genomic_DNA"/>
</dbReference>
<feature type="transmembrane region" description="Helical" evidence="6">
    <location>
        <begin position="6"/>
        <end position="27"/>
    </location>
</feature>
<sequence length="308" mass="35202">MDLSNIVYFGSFVIMFVLLIFLLLYLLPKKKYRSWSMIKSENEEEIQKKTQQTVASKRFRFTRYLSANTYEIEADNINWDVGAKAPLYLYGCLLLGVGFGVLMESPIAMICGAYAGLWAPWFVLNNKKQNYEDFTEEQIEVLVQAVSAGYSITQNLTTSMDKATESLEGPVKEKWKKLVDDYLTGIALPDLLKDMQKSIAVKEFKMFSDVLIVVERNGGDASPTMKRIADVIQSNRLLKEEAKAELIQQRQAHRTNVIIAIGMVLFFRFAQADQYKQLMDLPLGQGLLIALIVYILWSFPKVNQMTRI</sequence>
<organism evidence="8 9">
    <name type="scientific">Paenibacillus taichungensis</name>
    <dbReference type="NCBI Taxonomy" id="484184"/>
    <lineage>
        <taxon>Bacteria</taxon>
        <taxon>Bacillati</taxon>
        <taxon>Bacillota</taxon>
        <taxon>Bacilli</taxon>
        <taxon>Bacillales</taxon>
        <taxon>Paenibacillaceae</taxon>
        <taxon>Paenibacillus</taxon>
    </lineage>
</organism>
<evidence type="ECO:0000256" key="5">
    <source>
        <dbReference type="ARBA" id="ARBA00023136"/>
    </source>
</evidence>
<comment type="caution">
    <text evidence="8">The sequence shown here is derived from an EMBL/GenBank/DDBJ whole genome shotgun (WGS) entry which is preliminary data.</text>
</comment>
<reference evidence="8 9" key="1">
    <citation type="submission" date="2020-05" db="EMBL/GenBank/DDBJ databases">
        <title>Genome Sequencing of Type Strains.</title>
        <authorList>
            <person name="Lemaire J.F."/>
            <person name="Inderbitzin P."/>
            <person name="Gregorio O.A."/>
            <person name="Collins S.B."/>
            <person name="Wespe N."/>
            <person name="Knight-Connoni V."/>
        </authorList>
    </citation>
    <scope>NUCLEOTIDE SEQUENCE [LARGE SCALE GENOMIC DNA]</scope>
    <source>
        <strain evidence="8 9">DSM 19942</strain>
    </source>
</reference>
<comment type="subcellular location">
    <subcellularLocation>
        <location evidence="1">Cell membrane</location>
        <topology evidence="1">Multi-pass membrane protein</topology>
    </subcellularLocation>
</comment>
<feature type="transmembrane region" description="Helical" evidence="6">
    <location>
        <begin position="107"/>
        <end position="124"/>
    </location>
</feature>
<evidence type="ECO:0000256" key="2">
    <source>
        <dbReference type="ARBA" id="ARBA00022475"/>
    </source>
</evidence>
<evidence type="ECO:0000313" key="9">
    <source>
        <dbReference type="Proteomes" id="UP000577724"/>
    </source>
</evidence>
<gene>
    <name evidence="8" type="ORF">HP548_12280</name>
</gene>
<dbReference type="Pfam" id="PF00482">
    <property type="entry name" value="T2SSF"/>
    <property type="match status" value="1"/>
</dbReference>
<keyword evidence="3 6" id="KW-0812">Transmembrane</keyword>
<keyword evidence="5 6" id="KW-0472">Membrane</keyword>
<evidence type="ECO:0000259" key="7">
    <source>
        <dbReference type="Pfam" id="PF00482"/>
    </source>
</evidence>
<feature type="transmembrane region" description="Helical" evidence="6">
    <location>
        <begin position="252"/>
        <end position="270"/>
    </location>
</feature>
<name>A0ABX2MLF3_9BACL</name>
<evidence type="ECO:0000256" key="1">
    <source>
        <dbReference type="ARBA" id="ARBA00004651"/>
    </source>
</evidence>
<dbReference type="GeneID" id="97131493"/>
<keyword evidence="9" id="KW-1185">Reference proteome</keyword>